<evidence type="ECO:0000256" key="1">
    <source>
        <dbReference type="SAM" id="Phobius"/>
    </source>
</evidence>
<keyword evidence="1" id="KW-1133">Transmembrane helix</keyword>
<name>A0A2V2ND66_9EURY</name>
<dbReference type="AlphaFoldDB" id="A0A2V2ND66"/>
<evidence type="ECO:0000313" key="2">
    <source>
        <dbReference type="EMBL" id="PWR73541.1"/>
    </source>
</evidence>
<protein>
    <submittedName>
        <fullName evidence="2">Uncharacterized protein</fullName>
    </submittedName>
</protein>
<feature type="transmembrane region" description="Helical" evidence="1">
    <location>
        <begin position="12"/>
        <end position="29"/>
    </location>
</feature>
<dbReference type="OrthoDB" id="118141at2157"/>
<feature type="transmembrane region" description="Helical" evidence="1">
    <location>
        <begin position="35"/>
        <end position="54"/>
    </location>
</feature>
<dbReference type="RefSeq" id="WP_109940952.1">
    <property type="nucleotide sequence ID" value="NZ_CP176366.1"/>
</dbReference>
<keyword evidence="3" id="KW-1185">Reference proteome</keyword>
<organism evidence="2 3">
    <name type="scientific">Methanospirillum stamsii</name>
    <dbReference type="NCBI Taxonomy" id="1277351"/>
    <lineage>
        <taxon>Archaea</taxon>
        <taxon>Methanobacteriati</taxon>
        <taxon>Methanobacteriota</taxon>
        <taxon>Stenosarchaea group</taxon>
        <taxon>Methanomicrobia</taxon>
        <taxon>Methanomicrobiales</taxon>
        <taxon>Methanospirillaceae</taxon>
        <taxon>Methanospirillum</taxon>
    </lineage>
</organism>
<dbReference type="GeneID" id="97608741"/>
<gene>
    <name evidence="2" type="ORF">DLD82_09905</name>
</gene>
<proteinExistence type="predicted"/>
<accession>A0A2V2ND66</accession>
<keyword evidence="1" id="KW-0472">Membrane</keyword>
<keyword evidence="1" id="KW-0812">Transmembrane</keyword>
<comment type="caution">
    <text evidence="2">The sequence shown here is derived from an EMBL/GenBank/DDBJ whole genome shotgun (WGS) entry which is preliminary data.</text>
</comment>
<dbReference type="EMBL" id="QGMZ01000018">
    <property type="protein sequence ID" value="PWR73541.1"/>
    <property type="molecule type" value="Genomic_DNA"/>
</dbReference>
<evidence type="ECO:0000313" key="3">
    <source>
        <dbReference type="Proteomes" id="UP000245934"/>
    </source>
</evidence>
<sequence>MSSSKFIAGNTRIIILSIVGIALAGLFFVLNQPIFAGFTIIICGTAALGMIISADAARSPRPILLADLSANHRRIILENAGNKAAEKIQVTAAGIEKPWDIPVLEPDTQTEISLPTMVTNLTIEVTYQAGNENRKSKAFTLGSYEVQDDPFKPTFPLFNWKEKK</sequence>
<dbReference type="Proteomes" id="UP000245934">
    <property type="component" value="Unassembled WGS sequence"/>
</dbReference>
<reference evidence="2 3" key="1">
    <citation type="submission" date="2018-05" db="EMBL/GenBank/DDBJ databases">
        <title>Draft genome of Methanospirillum stamsii Pt1.</title>
        <authorList>
            <person name="Dueholm M.S."/>
            <person name="Nielsen P.H."/>
            <person name="Bakmann L.F."/>
            <person name="Otzen D.E."/>
        </authorList>
    </citation>
    <scope>NUCLEOTIDE SEQUENCE [LARGE SCALE GENOMIC DNA]</scope>
    <source>
        <strain evidence="2 3">Pt1</strain>
    </source>
</reference>